<organism evidence="3 4">
    <name type="scientific">Alteribacter lacisalsi</name>
    <dbReference type="NCBI Taxonomy" id="2045244"/>
    <lineage>
        <taxon>Bacteria</taxon>
        <taxon>Bacillati</taxon>
        <taxon>Bacillota</taxon>
        <taxon>Bacilli</taxon>
        <taxon>Bacillales</taxon>
        <taxon>Bacillaceae</taxon>
        <taxon>Alteribacter</taxon>
    </lineage>
</organism>
<evidence type="ECO:0000313" key="4">
    <source>
        <dbReference type="Proteomes" id="UP000248066"/>
    </source>
</evidence>
<evidence type="ECO:0000259" key="2">
    <source>
        <dbReference type="Pfam" id="PF01740"/>
    </source>
</evidence>
<sequence>MSTIQTKELDGAVFRWEEAKGVFRFEGDDAILFWLNSAFKTFLDTLEEVSGKEAADVVLETTGYRMGIIVGEYFFHSGQEPEMVLAHLPDTYAAAGWGRFEVTEMNSDEAVAVVRMKNSWEYRVNKLQDKDNGGTFIPGHFAGLFSGIFNKNIWYEVKSSQAEGEAYCEFVFSPSDVTVTQNIHQLARGREQREIADLEKKVQQRTEELSEKIKAISSPIIPVLDQVVVIPLLGHYDEMRSKELLEKTVNEITSYKASYLLLDLTGLKKEISEYGLSMIMQLTSATHLLGIETVLVGISPSLSMKMAKLNQIVGDVRCFSTLQHGITYALKKEGLSIC</sequence>
<name>A0A2W0H1W7_9BACI</name>
<protein>
    <submittedName>
        <fullName evidence="3">Anti-anti-sigma factor</fullName>
    </submittedName>
</protein>
<feature type="coiled-coil region" evidence="1">
    <location>
        <begin position="188"/>
        <end position="215"/>
    </location>
</feature>
<keyword evidence="4" id="KW-1185">Reference proteome</keyword>
<reference evidence="3 4" key="1">
    <citation type="submission" date="2017-10" db="EMBL/GenBank/DDBJ databases">
        <title>Bacillus sp. nov., a halophilic bacterium isolated from a Yangshapao Lake.</title>
        <authorList>
            <person name="Wang H."/>
        </authorList>
    </citation>
    <scope>NUCLEOTIDE SEQUENCE [LARGE SCALE GENOMIC DNA]</scope>
    <source>
        <strain evidence="3 4">YSP-3</strain>
    </source>
</reference>
<proteinExistence type="predicted"/>
<dbReference type="Gene3D" id="3.30.750.24">
    <property type="entry name" value="STAS domain"/>
    <property type="match status" value="1"/>
</dbReference>
<keyword evidence="1" id="KW-0175">Coiled coil</keyword>
<comment type="caution">
    <text evidence="3">The sequence shown here is derived from an EMBL/GenBank/DDBJ whole genome shotgun (WGS) entry which is preliminary data.</text>
</comment>
<dbReference type="OrthoDB" id="2717092at2"/>
<evidence type="ECO:0000313" key="3">
    <source>
        <dbReference type="EMBL" id="PYZ95784.1"/>
    </source>
</evidence>
<dbReference type="PANTHER" id="PTHR33745">
    <property type="entry name" value="RSBT ANTAGONIST PROTEIN RSBS-RELATED"/>
    <property type="match status" value="1"/>
</dbReference>
<gene>
    <name evidence="3" type="ORF">CR205_15445</name>
</gene>
<dbReference type="InterPro" id="IPR024096">
    <property type="entry name" value="NO_sig/Golgi_transp_ligand-bd"/>
</dbReference>
<accession>A0A2W0H1W7</accession>
<evidence type="ECO:0000256" key="1">
    <source>
        <dbReference type="SAM" id="Coils"/>
    </source>
</evidence>
<dbReference type="PANTHER" id="PTHR33745:SF8">
    <property type="entry name" value="BLUE-LIGHT PHOTORECEPTOR"/>
    <property type="match status" value="1"/>
</dbReference>
<dbReference type="SUPFAM" id="SSF111126">
    <property type="entry name" value="Ligand-binding domain in the NO signalling and Golgi transport"/>
    <property type="match status" value="1"/>
</dbReference>
<dbReference type="CDD" id="cd07041">
    <property type="entry name" value="STAS_RsbR_RsbS_like"/>
    <property type="match status" value="1"/>
</dbReference>
<dbReference type="AlphaFoldDB" id="A0A2W0H1W7"/>
<dbReference type="InterPro" id="IPR002645">
    <property type="entry name" value="STAS_dom"/>
</dbReference>
<dbReference type="InterPro" id="IPR051932">
    <property type="entry name" value="Bact_StressResp_Reg"/>
</dbReference>
<dbReference type="InterPro" id="IPR036513">
    <property type="entry name" value="STAS_dom_sf"/>
</dbReference>
<dbReference type="SUPFAM" id="SSF52091">
    <property type="entry name" value="SpoIIaa-like"/>
    <property type="match status" value="1"/>
</dbReference>
<feature type="domain" description="STAS" evidence="2">
    <location>
        <begin position="220"/>
        <end position="310"/>
    </location>
</feature>
<dbReference type="Pfam" id="PF01740">
    <property type="entry name" value="STAS"/>
    <property type="match status" value="1"/>
</dbReference>
<dbReference type="Gene3D" id="3.30.1380.20">
    <property type="entry name" value="Trafficking protein particle complex subunit 3"/>
    <property type="match status" value="1"/>
</dbReference>
<dbReference type="RefSeq" id="WP_110521061.1">
    <property type="nucleotide sequence ID" value="NZ_PDOF01000003.1"/>
</dbReference>
<dbReference type="Proteomes" id="UP000248066">
    <property type="component" value="Unassembled WGS sequence"/>
</dbReference>
<dbReference type="EMBL" id="PDOF01000003">
    <property type="protein sequence ID" value="PYZ95784.1"/>
    <property type="molecule type" value="Genomic_DNA"/>
</dbReference>